<gene>
    <name evidence="1" type="ORF">A9R00_12405</name>
</gene>
<dbReference type="Proteomes" id="UP000227088">
    <property type="component" value="Unassembled WGS sequence"/>
</dbReference>
<organism evidence="1 2">
    <name type="scientific">Oleispira antarctica</name>
    <dbReference type="NCBI Taxonomy" id="188908"/>
    <lineage>
        <taxon>Bacteria</taxon>
        <taxon>Pseudomonadati</taxon>
        <taxon>Pseudomonadota</taxon>
        <taxon>Gammaproteobacteria</taxon>
        <taxon>Oceanospirillales</taxon>
        <taxon>Oceanospirillaceae</taxon>
        <taxon>Oleispira</taxon>
    </lineage>
</organism>
<dbReference type="SUPFAM" id="SSF48452">
    <property type="entry name" value="TPR-like"/>
    <property type="match status" value="1"/>
</dbReference>
<protein>
    <submittedName>
        <fullName evidence="1">Uncharacterized protein</fullName>
    </submittedName>
</protein>
<evidence type="ECO:0000313" key="1">
    <source>
        <dbReference type="EMBL" id="OUS34802.1"/>
    </source>
</evidence>
<sequence>MSTPAATASGLLGPTQDNLKQLHQEFPNSPLYSAMLAGIDAGIIERVGNFVGSLTYGANEEESIKLFQQALKAQPNLAILYNEFAQVILRLNNSDYDDMLLTSLNQCDQLTVYSAEEALNQVSCRKLLAKIK</sequence>
<dbReference type="InterPro" id="IPR011990">
    <property type="entry name" value="TPR-like_helical_dom_sf"/>
</dbReference>
<reference evidence="2" key="1">
    <citation type="journal article" date="2017" name="Proc. Natl. Acad. Sci. U.S.A.">
        <title>Simulation of Deepwater Horizon oil plume reveals substrate specialization within a complex community of hydrocarbon degraders.</title>
        <authorList>
            <person name="Hu P."/>
            <person name="Dubinsky E.A."/>
            <person name="Probst A.J."/>
            <person name="Wang J."/>
            <person name="Sieber C.M.K."/>
            <person name="Tom L.M."/>
            <person name="Gardinali P."/>
            <person name="Banfield J.F."/>
            <person name="Atlas R.M."/>
            <person name="Andersen G.L."/>
        </authorList>
    </citation>
    <scope>NUCLEOTIDE SEQUENCE [LARGE SCALE GENOMIC DNA]</scope>
</reference>
<evidence type="ECO:0000313" key="2">
    <source>
        <dbReference type="Proteomes" id="UP000227088"/>
    </source>
</evidence>
<name>A0A1Y5HI68_OLEAN</name>
<proteinExistence type="predicted"/>
<dbReference type="EMBL" id="MABE01000707">
    <property type="protein sequence ID" value="OUS34802.1"/>
    <property type="molecule type" value="Genomic_DNA"/>
</dbReference>
<accession>A0A1Y5HI68</accession>
<comment type="caution">
    <text evidence="1">The sequence shown here is derived from an EMBL/GenBank/DDBJ whole genome shotgun (WGS) entry which is preliminary data.</text>
</comment>
<dbReference type="AlphaFoldDB" id="A0A1Y5HI68"/>